<proteinExistence type="predicted"/>
<dbReference type="Proteomes" id="UP001293254">
    <property type="component" value="Unassembled WGS sequence"/>
</dbReference>
<protein>
    <submittedName>
        <fullName evidence="2">Uncharacterized protein</fullName>
    </submittedName>
</protein>
<sequence>MCGEEGSNGFEWPEGAGEFLYRATGRQEGTLVAMRRKRRWGNEAPRQTEDIGNVGLGMCSWDAGKEKDLNGADQLVGPFVSNSSPIARPQSLLGTAPNLPLLQPTSTTNTNLPLP</sequence>
<evidence type="ECO:0000256" key="1">
    <source>
        <dbReference type="SAM" id="MobiDB-lite"/>
    </source>
</evidence>
<dbReference type="AlphaFoldDB" id="A0AAE2CNH7"/>
<organism evidence="2 3">
    <name type="scientific">Sesamum alatum</name>
    <dbReference type="NCBI Taxonomy" id="300844"/>
    <lineage>
        <taxon>Eukaryota</taxon>
        <taxon>Viridiplantae</taxon>
        <taxon>Streptophyta</taxon>
        <taxon>Embryophyta</taxon>
        <taxon>Tracheophyta</taxon>
        <taxon>Spermatophyta</taxon>
        <taxon>Magnoliopsida</taxon>
        <taxon>eudicotyledons</taxon>
        <taxon>Gunneridae</taxon>
        <taxon>Pentapetalae</taxon>
        <taxon>asterids</taxon>
        <taxon>lamiids</taxon>
        <taxon>Lamiales</taxon>
        <taxon>Pedaliaceae</taxon>
        <taxon>Sesamum</taxon>
    </lineage>
</organism>
<gene>
    <name evidence="2" type="ORF">Salat_1167300</name>
</gene>
<accession>A0AAE2CNH7</accession>
<feature type="region of interest" description="Disordered" evidence="1">
    <location>
        <begin position="84"/>
        <end position="115"/>
    </location>
</feature>
<keyword evidence="3" id="KW-1185">Reference proteome</keyword>
<name>A0AAE2CNH7_9LAMI</name>
<reference evidence="2" key="1">
    <citation type="submission" date="2020-06" db="EMBL/GenBank/DDBJ databases">
        <authorList>
            <person name="Li T."/>
            <person name="Hu X."/>
            <person name="Zhang T."/>
            <person name="Song X."/>
            <person name="Zhang H."/>
            <person name="Dai N."/>
            <person name="Sheng W."/>
            <person name="Hou X."/>
            <person name="Wei L."/>
        </authorList>
    </citation>
    <scope>NUCLEOTIDE SEQUENCE</scope>
    <source>
        <strain evidence="2">3651</strain>
        <tissue evidence="2">Leaf</tissue>
    </source>
</reference>
<reference evidence="2" key="2">
    <citation type="journal article" date="2024" name="Plant">
        <title>Genomic evolution and insights into agronomic trait innovations of Sesamum species.</title>
        <authorList>
            <person name="Miao H."/>
            <person name="Wang L."/>
            <person name="Qu L."/>
            <person name="Liu H."/>
            <person name="Sun Y."/>
            <person name="Le M."/>
            <person name="Wang Q."/>
            <person name="Wei S."/>
            <person name="Zheng Y."/>
            <person name="Lin W."/>
            <person name="Duan Y."/>
            <person name="Cao H."/>
            <person name="Xiong S."/>
            <person name="Wang X."/>
            <person name="Wei L."/>
            <person name="Li C."/>
            <person name="Ma Q."/>
            <person name="Ju M."/>
            <person name="Zhao R."/>
            <person name="Li G."/>
            <person name="Mu C."/>
            <person name="Tian Q."/>
            <person name="Mei H."/>
            <person name="Zhang T."/>
            <person name="Gao T."/>
            <person name="Zhang H."/>
        </authorList>
    </citation>
    <scope>NUCLEOTIDE SEQUENCE</scope>
    <source>
        <strain evidence="2">3651</strain>
    </source>
</reference>
<comment type="caution">
    <text evidence="2">The sequence shown here is derived from an EMBL/GenBank/DDBJ whole genome shotgun (WGS) entry which is preliminary data.</text>
</comment>
<evidence type="ECO:0000313" key="2">
    <source>
        <dbReference type="EMBL" id="KAK4428675.1"/>
    </source>
</evidence>
<dbReference type="EMBL" id="JACGWO010000004">
    <property type="protein sequence ID" value="KAK4428675.1"/>
    <property type="molecule type" value="Genomic_DNA"/>
</dbReference>
<evidence type="ECO:0000313" key="3">
    <source>
        <dbReference type="Proteomes" id="UP001293254"/>
    </source>
</evidence>
<feature type="compositionally biased region" description="Low complexity" evidence="1">
    <location>
        <begin position="97"/>
        <end position="115"/>
    </location>
</feature>